<reference evidence="1 2" key="1">
    <citation type="submission" date="2023-02" db="EMBL/GenBank/DDBJ databases">
        <authorList>
            <person name="Olszewska D."/>
        </authorList>
    </citation>
    <scope>NUCLEOTIDE SEQUENCE [LARGE SCALE GENOMIC DNA]</scope>
    <source>
        <strain evidence="1 2">FDU301</strain>
    </source>
</reference>
<gene>
    <name evidence="1" type="ORF">PVE99_27210</name>
</gene>
<organism evidence="1 2">
    <name type="scientific">Priestia megaterium</name>
    <name type="common">Bacillus megaterium</name>
    <dbReference type="NCBI Taxonomy" id="1404"/>
    <lineage>
        <taxon>Bacteria</taxon>
        <taxon>Bacillati</taxon>
        <taxon>Bacillota</taxon>
        <taxon>Bacilli</taxon>
        <taxon>Bacillales</taxon>
        <taxon>Bacillaceae</taxon>
        <taxon>Priestia</taxon>
    </lineage>
</organism>
<dbReference type="EMBL" id="JARAOX010000219">
    <property type="protein sequence ID" value="MDD9786061.1"/>
    <property type="molecule type" value="Genomic_DNA"/>
</dbReference>
<proteinExistence type="predicted"/>
<dbReference type="AlphaFoldDB" id="A0ABD4X0Q0"/>
<dbReference type="Pfam" id="PF04634">
    <property type="entry name" value="YezG-like"/>
    <property type="match status" value="1"/>
</dbReference>
<dbReference type="NCBIfam" id="TIGR01741">
    <property type="entry name" value="staph_tand_hypo"/>
    <property type="match status" value="1"/>
</dbReference>
<sequence length="159" mass="19019">MNEETLNNLYQDIANIVIETIPKEWSEVYLYGEVVEGAQTAYFYYHPNDSDEIIYSHDIPEIFPVSEEEYSKQWNELLDCIQELWKVFIENEMQEPWTNFTLVFDNKGKFNIQFNYDDLSTADSYARKTIWKYEYLGVLPKSKLGKKHLERYLEAVKDN</sequence>
<dbReference type="InterPro" id="IPR036170">
    <property type="entry name" value="YezG-like_sf"/>
</dbReference>
<accession>A0ABD4X0Q0</accession>
<comment type="caution">
    <text evidence="1">The sequence shown here is derived from an EMBL/GenBank/DDBJ whole genome shotgun (WGS) entry which is preliminary data.</text>
</comment>
<dbReference type="Proteomes" id="UP001213771">
    <property type="component" value="Unassembled WGS sequence"/>
</dbReference>
<dbReference type="RefSeq" id="WP_057273316.1">
    <property type="nucleotide sequence ID" value="NZ_JACYVS010000001.1"/>
</dbReference>
<evidence type="ECO:0000313" key="1">
    <source>
        <dbReference type="EMBL" id="MDD9786061.1"/>
    </source>
</evidence>
<evidence type="ECO:0000313" key="2">
    <source>
        <dbReference type="Proteomes" id="UP001213771"/>
    </source>
</evidence>
<protein>
    <submittedName>
        <fullName evidence="1">Antitoxin YezG family protein</fullName>
    </submittedName>
</protein>
<dbReference type="Gene3D" id="3.30.500.20">
    <property type="entry name" value="BH3703-like domains"/>
    <property type="match status" value="1"/>
</dbReference>
<dbReference type="SUPFAM" id="SSF160424">
    <property type="entry name" value="BH3703-like"/>
    <property type="match status" value="1"/>
</dbReference>
<name>A0ABD4X0Q0_PRIMG</name>
<dbReference type="InterPro" id="IPR006728">
    <property type="entry name" value="YezG-like"/>
</dbReference>